<dbReference type="InterPro" id="IPR042099">
    <property type="entry name" value="ANL_N_sf"/>
</dbReference>
<dbReference type="Pfam" id="PF00501">
    <property type="entry name" value="AMP-binding"/>
    <property type="match status" value="1"/>
</dbReference>
<dbReference type="Gene3D" id="3.40.50.12780">
    <property type="entry name" value="N-terminal domain of ligase-like"/>
    <property type="match status" value="1"/>
</dbReference>
<evidence type="ECO:0000259" key="4">
    <source>
        <dbReference type="Pfam" id="PF00501"/>
    </source>
</evidence>
<evidence type="ECO:0000256" key="2">
    <source>
        <dbReference type="ARBA" id="ARBA00022832"/>
    </source>
</evidence>
<evidence type="ECO:0000313" key="6">
    <source>
        <dbReference type="WBParaSite" id="TREG1_8620.2"/>
    </source>
</evidence>
<dbReference type="GO" id="GO:0016020">
    <property type="term" value="C:membrane"/>
    <property type="evidence" value="ECO:0007669"/>
    <property type="project" value="TreeGrafter"/>
</dbReference>
<keyword evidence="2" id="KW-0443">Lipid metabolism</keyword>
<dbReference type="GO" id="GO:0004467">
    <property type="term" value="F:long-chain fatty acid-CoA ligase activity"/>
    <property type="evidence" value="ECO:0007669"/>
    <property type="project" value="UniProtKB-EC"/>
</dbReference>
<evidence type="ECO:0000313" key="5">
    <source>
        <dbReference type="Proteomes" id="UP000050795"/>
    </source>
</evidence>
<sequence>MMDLFQRGLDISRLQPCLGSRYTISEEYSWITYQEVDEKVQAFGSALVEVMSDYSESEKFVGIFGRNSVQWFVTQYACFCYSFTVVPLYATLGDEAMEYILTQTGLITLVCYSADLALKILQKFTSSLKVIIIAIQDQQFEDLKVQYGSSVKFYSFDEFLDMGKRVLKSKIPPSPQDLCLICYTSGSSGLPKGVMITHENLVDTVCSTIESTEEKIYCKNSLHFSYLPFAHIMEQVSSSAAVFSGAQIGFLTGPITGLLDDAEALKPTVIPVVPRVLSRIYEKYNLALGNSFIKRQLFNYTFKRNLKILNSGKVNDEDILDSLFFKKLRQALGGRVCMIITGGASISPELFTFFRVAFNGLIVSGYGSTEISGVASLTVLGECHTGIVGAITTRLEVKLADVPDLGLVAMRDNRGEICVKGKRCTKGYYKDPQSTAKLRDSDGWLHTGDIGEWTSEGALKIVDRVKSMFKLAQGEYVAPEKVEMVYQECQVIDQILVDGKPEQNFPVAVVVPNFPVLRSYIQHSSMSDSDANDGEFPILETVDANQLSDADLCKNKRIIRLVLQKMNKIATEKQLKGFEKVKSIYLTDQIFTIENGLLTPTMKLSRQKARQHFKSVIEMLYAETDTSDTS</sequence>
<dbReference type="PANTHER" id="PTHR43272:SF107">
    <property type="entry name" value="LONG-CHAIN-FATTY-ACID--COA LIGASE 5"/>
    <property type="match status" value="1"/>
</dbReference>
<dbReference type="Proteomes" id="UP000050795">
    <property type="component" value="Unassembled WGS sequence"/>
</dbReference>
<dbReference type="InterPro" id="IPR020845">
    <property type="entry name" value="AMP-binding_CS"/>
</dbReference>
<accession>A0AA85K9D0</accession>
<dbReference type="AlphaFoldDB" id="A0AA85K9D0"/>
<reference evidence="6" key="2">
    <citation type="submission" date="2023-11" db="UniProtKB">
        <authorList>
            <consortium name="WormBaseParasite"/>
        </authorList>
    </citation>
    <scope>IDENTIFICATION</scope>
</reference>
<keyword evidence="2" id="KW-0276">Fatty acid metabolism</keyword>
<dbReference type="EC" id="6.2.1.3" evidence="3"/>
<evidence type="ECO:0000256" key="3">
    <source>
        <dbReference type="ARBA" id="ARBA00026121"/>
    </source>
</evidence>
<name>A0AA85K9D0_TRIRE</name>
<dbReference type="InterPro" id="IPR000873">
    <property type="entry name" value="AMP-dep_synth/lig_dom"/>
</dbReference>
<feature type="domain" description="AMP-dependent synthetase/ligase" evidence="4">
    <location>
        <begin position="26"/>
        <end position="429"/>
    </location>
</feature>
<keyword evidence="1" id="KW-0436">Ligase</keyword>
<keyword evidence="5" id="KW-1185">Reference proteome</keyword>
<dbReference type="SUPFAM" id="SSF56801">
    <property type="entry name" value="Acetyl-CoA synthetase-like"/>
    <property type="match status" value="1"/>
</dbReference>
<dbReference type="PANTHER" id="PTHR43272">
    <property type="entry name" value="LONG-CHAIN-FATTY-ACID--COA LIGASE"/>
    <property type="match status" value="1"/>
</dbReference>
<evidence type="ECO:0000256" key="1">
    <source>
        <dbReference type="ARBA" id="ARBA00022598"/>
    </source>
</evidence>
<dbReference type="GO" id="GO:0005783">
    <property type="term" value="C:endoplasmic reticulum"/>
    <property type="evidence" value="ECO:0007669"/>
    <property type="project" value="TreeGrafter"/>
</dbReference>
<organism evidence="5 6">
    <name type="scientific">Trichobilharzia regenti</name>
    <name type="common">Nasal bird schistosome</name>
    <dbReference type="NCBI Taxonomy" id="157069"/>
    <lineage>
        <taxon>Eukaryota</taxon>
        <taxon>Metazoa</taxon>
        <taxon>Spiralia</taxon>
        <taxon>Lophotrochozoa</taxon>
        <taxon>Platyhelminthes</taxon>
        <taxon>Trematoda</taxon>
        <taxon>Digenea</taxon>
        <taxon>Strigeidida</taxon>
        <taxon>Schistosomatoidea</taxon>
        <taxon>Schistosomatidae</taxon>
        <taxon>Trichobilharzia</taxon>
    </lineage>
</organism>
<protein>
    <recommendedName>
        <fullName evidence="3">long-chain-fatty-acid--CoA ligase</fullName>
        <ecNumber evidence="3">6.2.1.3</ecNumber>
    </recommendedName>
</protein>
<dbReference type="PROSITE" id="PS00455">
    <property type="entry name" value="AMP_BINDING"/>
    <property type="match status" value="1"/>
</dbReference>
<reference evidence="5" key="1">
    <citation type="submission" date="2022-06" db="EMBL/GenBank/DDBJ databases">
        <authorList>
            <person name="Berger JAMES D."/>
            <person name="Berger JAMES D."/>
        </authorList>
    </citation>
    <scope>NUCLEOTIDE SEQUENCE [LARGE SCALE GENOMIC DNA]</scope>
</reference>
<dbReference type="WBParaSite" id="TREG1_8620.2">
    <property type="protein sequence ID" value="TREG1_8620.2"/>
    <property type="gene ID" value="TREG1_8620"/>
</dbReference>
<proteinExistence type="predicted"/>